<dbReference type="OrthoDB" id="5905525at2"/>
<dbReference type="GO" id="GO:0004190">
    <property type="term" value="F:aspartic-type endopeptidase activity"/>
    <property type="evidence" value="ECO:0007669"/>
    <property type="project" value="UniProtKB-EC"/>
</dbReference>
<dbReference type="Pfam" id="PF01478">
    <property type="entry name" value="Peptidase_A24"/>
    <property type="match status" value="1"/>
</dbReference>
<keyword evidence="6" id="KW-1185">Reference proteome</keyword>
<evidence type="ECO:0000313" key="6">
    <source>
        <dbReference type="Proteomes" id="UP001283366"/>
    </source>
</evidence>
<dbReference type="AlphaFoldDB" id="A0A1Y6IYK1"/>
<feature type="transmembrane region" description="Helical" evidence="1">
    <location>
        <begin position="91"/>
        <end position="112"/>
    </location>
</feature>
<dbReference type="RefSeq" id="WP_087482751.1">
    <property type="nucleotide sequence ID" value="NZ_AP024883.1"/>
</dbReference>
<dbReference type="EC" id="3.4.23.43" evidence="3"/>
<feature type="domain" description="Prepilin type IV endopeptidase peptidase" evidence="2">
    <location>
        <begin position="4"/>
        <end position="106"/>
    </location>
</feature>
<dbReference type="EMBL" id="JAWRCO010000001">
    <property type="protein sequence ID" value="MDW6002357.1"/>
    <property type="molecule type" value="Genomic_DNA"/>
</dbReference>
<evidence type="ECO:0000313" key="4">
    <source>
        <dbReference type="EMBL" id="SMS02744.1"/>
    </source>
</evidence>
<evidence type="ECO:0000259" key="2">
    <source>
        <dbReference type="Pfam" id="PF01478"/>
    </source>
</evidence>
<dbReference type="InterPro" id="IPR000045">
    <property type="entry name" value="Prepilin_IV_endopep_pep"/>
</dbReference>
<keyword evidence="1" id="KW-1133">Transmembrane helix</keyword>
<reference evidence="4 5" key="1">
    <citation type="submission" date="2017-05" db="EMBL/GenBank/DDBJ databases">
        <authorList>
            <person name="Song R."/>
            <person name="Chenine A.L."/>
            <person name="Ruprecht R.M."/>
        </authorList>
    </citation>
    <scope>NUCLEOTIDE SEQUENCE [LARGE SCALE GENOMIC DNA]</scope>
    <source>
        <strain evidence="4 5">CECT 7927</strain>
    </source>
</reference>
<accession>A0A1Y6IYK1</accession>
<feature type="transmembrane region" description="Helical" evidence="1">
    <location>
        <begin position="52"/>
        <end position="71"/>
    </location>
</feature>
<keyword evidence="1" id="KW-0472">Membrane</keyword>
<evidence type="ECO:0000256" key="1">
    <source>
        <dbReference type="SAM" id="Phobius"/>
    </source>
</evidence>
<evidence type="ECO:0000313" key="5">
    <source>
        <dbReference type="Proteomes" id="UP000196125"/>
    </source>
</evidence>
<dbReference type="Proteomes" id="UP001283366">
    <property type="component" value="Unassembled WGS sequence"/>
</dbReference>
<proteinExistence type="predicted"/>
<keyword evidence="1" id="KW-0812">Transmembrane</keyword>
<dbReference type="Gene3D" id="1.20.120.1220">
    <property type="match status" value="1"/>
</dbReference>
<reference evidence="3 6" key="2">
    <citation type="submission" date="2023-11" db="EMBL/GenBank/DDBJ databases">
        <title>Plant-associative lifestyle of Vibrio porteresiae and its evolutionary dynamics.</title>
        <authorList>
            <person name="Rameshkumar N."/>
            <person name="Kirti K."/>
        </authorList>
    </citation>
    <scope>NUCLEOTIDE SEQUENCE [LARGE SCALE GENOMIC DNA]</scope>
    <source>
        <strain evidence="3 6">MSSRF38</strain>
    </source>
</reference>
<name>A0A1Y6IYK1_9VIBR</name>
<dbReference type="Proteomes" id="UP000196125">
    <property type="component" value="Unassembled WGS sequence"/>
</dbReference>
<evidence type="ECO:0000313" key="3">
    <source>
        <dbReference type="EMBL" id="MDW6002357.1"/>
    </source>
</evidence>
<sequence length="168" mass="18506">MSFIIWLILFVIAVCDAKEHRIPNKLVVLLVLSGALYQWSFSSGWADWGLDLCAGALLFSIGLGFYFLRFMSPGDVKLLAGVGVYLGWGNLLHGVFWIGVSSVLIGLMYLALPPSSVTWHSEQHHHASSVMGDGVFVHRYGLHTHGKSFMPFAPVVVVGLALHHHFYG</sequence>
<organism evidence="4 5">
    <name type="scientific">Vibrio mangrovi</name>
    <dbReference type="NCBI Taxonomy" id="474394"/>
    <lineage>
        <taxon>Bacteria</taxon>
        <taxon>Pseudomonadati</taxon>
        <taxon>Pseudomonadota</taxon>
        <taxon>Gammaproteobacteria</taxon>
        <taxon>Vibrionales</taxon>
        <taxon>Vibrionaceae</taxon>
        <taxon>Vibrio</taxon>
    </lineage>
</organism>
<dbReference type="EMBL" id="FXXI01000012">
    <property type="protein sequence ID" value="SMS02744.1"/>
    <property type="molecule type" value="Genomic_DNA"/>
</dbReference>
<keyword evidence="3" id="KW-0378">Hydrolase</keyword>
<feature type="transmembrane region" description="Helical" evidence="1">
    <location>
        <begin position="149"/>
        <end position="167"/>
    </location>
</feature>
<dbReference type="GO" id="GO:0016020">
    <property type="term" value="C:membrane"/>
    <property type="evidence" value="ECO:0007669"/>
    <property type="project" value="InterPro"/>
</dbReference>
<protein>
    <submittedName>
        <fullName evidence="3">Prepilin peptidase</fullName>
        <ecNumber evidence="3">3.4.23.43</ecNumber>
    </submittedName>
    <submittedName>
        <fullName evidence="4">Type IV leader peptidase family protein</fullName>
    </submittedName>
</protein>
<gene>
    <name evidence="3" type="ORF">SBX37_05695</name>
    <name evidence="4" type="ORF">VIM7927_04084</name>
</gene>